<name>A0ABQ6M4Q5_9STRA</name>
<dbReference type="InterPro" id="IPR049227">
    <property type="entry name" value="DUF6824"/>
</dbReference>
<organism evidence="3 4">
    <name type="scientific">Tetraparma gracilis</name>
    <dbReference type="NCBI Taxonomy" id="2962635"/>
    <lineage>
        <taxon>Eukaryota</taxon>
        <taxon>Sar</taxon>
        <taxon>Stramenopiles</taxon>
        <taxon>Ochrophyta</taxon>
        <taxon>Bolidophyceae</taxon>
        <taxon>Parmales</taxon>
        <taxon>Triparmaceae</taxon>
        <taxon>Tetraparma</taxon>
    </lineage>
</organism>
<proteinExistence type="predicted"/>
<evidence type="ECO:0000313" key="3">
    <source>
        <dbReference type="EMBL" id="GMI19312.1"/>
    </source>
</evidence>
<dbReference type="EMBL" id="BRYB01001155">
    <property type="protein sequence ID" value="GMI19312.1"/>
    <property type="molecule type" value="Genomic_DNA"/>
</dbReference>
<keyword evidence="4" id="KW-1185">Reference proteome</keyword>
<reference evidence="3 4" key="1">
    <citation type="journal article" date="2023" name="Commun. Biol.">
        <title>Genome analysis of Parmales, the sister group of diatoms, reveals the evolutionary specialization of diatoms from phago-mixotrophs to photoautotrophs.</title>
        <authorList>
            <person name="Ban H."/>
            <person name="Sato S."/>
            <person name="Yoshikawa S."/>
            <person name="Yamada K."/>
            <person name="Nakamura Y."/>
            <person name="Ichinomiya M."/>
            <person name="Sato N."/>
            <person name="Blanc-Mathieu R."/>
            <person name="Endo H."/>
            <person name="Kuwata A."/>
            <person name="Ogata H."/>
        </authorList>
    </citation>
    <scope>NUCLEOTIDE SEQUENCE [LARGE SCALE GENOMIC DNA]</scope>
</reference>
<accession>A0ABQ6M4Q5</accession>
<feature type="compositionally biased region" description="Acidic residues" evidence="1">
    <location>
        <begin position="241"/>
        <end position="272"/>
    </location>
</feature>
<comment type="caution">
    <text evidence="3">The sequence shown here is derived from an EMBL/GenBank/DDBJ whole genome shotgun (WGS) entry which is preliminary data.</text>
</comment>
<gene>
    <name evidence="3" type="ORF">TeGR_g7786</name>
</gene>
<evidence type="ECO:0000313" key="4">
    <source>
        <dbReference type="Proteomes" id="UP001165060"/>
    </source>
</evidence>
<dbReference type="Proteomes" id="UP001165060">
    <property type="component" value="Unassembled WGS sequence"/>
</dbReference>
<evidence type="ECO:0000256" key="1">
    <source>
        <dbReference type="SAM" id="MobiDB-lite"/>
    </source>
</evidence>
<dbReference type="Pfam" id="PF20710">
    <property type="entry name" value="DUF6824"/>
    <property type="match status" value="1"/>
</dbReference>
<feature type="domain" description="DUF6824" evidence="2">
    <location>
        <begin position="42"/>
        <end position="124"/>
    </location>
</feature>
<sequence>MSKESKVVKDDVLGGGICEWWDGQGISDQVMKTAGIDLRESDVLLGRGGRSNTHPGNRDYLSEVARMKDEYKNAAKSEKSCIAKRILQWVRGRGGRFLAAVKGGGYAEGECDTALEKVKRALRDDRDDETRAREVEACAREDEQVERVRQEVAGQVDSTQIVGRTRLRSRSNTADWHEDHPIHNGDVRRMFNAFSSSPNASARSSQMHHHPFESIVLPGNIQDAIYRSDVTLTCEVINEGSSEENSSDDYNSDDDNSDDDNSGDEEDSLSFEELDDFVVNLRIVDDYYSAQ</sequence>
<evidence type="ECO:0000259" key="2">
    <source>
        <dbReference type="Pfam" id="PF20710"/>
    </source>
</evidence>
<feature type="region of interest" description="Disordered" evidence="1">
    <location>
        <begin position="240"/>
        <end position="272"/>
    </location>
</feature>
<protein>
    <recommendedName>
        <fullName evidence="2">DUF6824 domain-containing protein</fullName>
    </recommendedName>
</protein>